<comment type="subcellular location">
    <subcellularLocation>
        <location evidence="1">Cell membrane</location>
    </subcellularLocation>
</comment>
<keyword evidence="7 9" id="KW-0472">Membrane</keyword>
<sequence>MNKDQEFITNNENSENIENINTEIITTEEINLIPDAPALTEDDGVKPIEDLFLATPNEKAKKLKKQLRKKNKEKNNSEVETDGEPAAIPLGTTKGVETMFRNAFRTEMELLALAATKANIMISLNGFIVSALMISGAFIFASSPEFLVPAGIFMLTAAASIIFALLSASPDRAGKLRETWRWLCDFVKGKTSFKEFKPRIMRPEGHFFGKNPNILIYEDRVKIPKERYWEMMQDIMSDRNQVYEKMSDELYWLGLMANKQFKYLNMSYAAFRWGLLASLIAFISVKTLPNIVPSMQASQQASELRSQGIHTFNTVYEPSAVQQLPDGRLLVAEDESARAVSILSFDAEGNIQEDDAVDTRVMRGLKRKLSDLEALTRDKDGYVYAITSHARNREGLRRPDREHFLRFKIVGNDVRELSAFNKLTDVLENSEQLQKLIQEKSGGQKINFSAINIEGLAYNPKNDTLMLGFRDPELDNWALVTYISNYKEVFTKGATPNFADVALIDIKGGGIRSLNYDPVLESFVITNEVKDEDGTKYSQLWLWSGESNAQPKTVLLPNLRHMTNVEAVDSVVINGQPRLILMSDEGDETKKLSAKYMIVDYNEL</sequence>
<dbReference type="AlphaFoldDB" id="A0A3S4Z872"/>
<dbReference type="Pfam" id="PF18967">
    <property type="entry name" value="PycTM"/>
    <property type="match status" value="1"/>
</dbReference>
<dbReference type="SUPFAM" id="SSF101898">
    <property type="entry name" value="NHL repeat"/>
    <property type="match status" value="1"/>
</dbReference>
<dbReference type="Pfam" id="PF12275">
    <property type="entry name" value="DUF3616"/>
    <property type="match status" value="1"/>
</dbReference>
<evidence type="ECO:0000256" key="9">
    <source>
        <dbReference type="SAM" id="Phobius"/>
    </source>
</evidence>
<reference evidence="12 13" key="1">
    <citation type="submission" date="2018-12" db="EMBL/GenBank/DDBJ databases">
        <authorList>
            <consortium name="Pathogen Informatics"/>
        </authorList>
    </citation>
    <scope>NUCLEOTIDE SEQUENCE [LARGE SCALE GENOMIC DNA]</scope>
    <source>
        <strain evidence="12 13">NCTC12742</strain>
    </source>
</reference>
<feature type="region of interest" description="Disordered" evidence="8">
    <location>
        <begin position="66"/>
        <end position="90"/>
    </location>
</feature>
<evidence type="ECO:0000256" key="1">
    <source>
        <dbReference type="ARBA" id="ARBA00004236"/>
    </source>
</evidence>
<evidence type="ECO:0000256" key="2">
    <source>
        <dbReference type="ARBA" id="ARBA00022475"/>
    </source>
</evidence>
<gene>
    <name evidence="12" type="ORF">NCTC12742_00785</name>
</gene>
<feature type="transmembrane region" description="Helical" evidence="9">
    <location>
        <begin position="146"/>
        <end position="168"/>
    </location>
</feature>
<keyword evidence="4" id="KW-0547">Nucleotide-binding</keyword>
<organism evidence="12 13">
    <name type="scientific">Neisseria weaveri</name>
    <dbReference type="NCBI Taxonomy" id="28091"/>
    <lineage>
        <taxon>Bacteria</taxon>
        <taxon>Pseudomonadati</taxon>
        <taxon>Pseudomonadota</taxon>
        <taxon>Betaproteobacteria</taxon>
        <taxon>Neisseriales</taxon>
        <taxon>Neisseriaceae</taxon>
        <taxon>Neisseria</taxon>
    </lineage>
</organism>
<dbReference type="Proteomes" id="UP000272771">
    <property type="component" value="Chromosome"/>
</dbReference>
<dbReference type="EMBL" id="LR134533">
    <property type="protein sequence ID" value="VEJ50615.1"/>
    <property type="molecule type" value="Genomic_DNA"/>
</dbReference>
<evidence type="ECO:0000313" key="12">
    <source>
        <dbReference type="EMBL" id="VEJ50615.1"/>
    </source>
</evidence>
<keyword evidence="13" id="KW-1185">Reference proteome</keyword>
<evidence type="ECO:0000256" key="6">
    <source>
        <dbReference type="ARBA" id="ARBA00023118"/>
    </source>
</evidence>
<dbReference type="InterPro" id="IPR043760">
    <property type="entry name" value="PycTM_dom"/>
</dbReference>
<keyword evidence="6" id="KW-0051">Antiviral defense</keyword>
<accession>A0A3S4Z872</accession>
<dbReference type="STRING" id="28091.SAMEA3174300_01410"/>
<evidence type="ECO:0000256" key="5">
    <source>
        <dbReference type="ARBA" id="ARBA00022989"/>
    </source>
</evidence>
<dbReference type="GO" id="GO:0000166">
    <property type="term" value="F:nucleotide binding"/>
    <property type="evidence" value="ECO:0007669"/>
    <property type="project" value="UniProtKB-KW"/>
</dbReference>
<evidence type="ECO:0000256" key="8">
    <source>
        <dbReference type="SAM" id="MobiDB-lite"/>
    </source>
</evidence>
<dbReference type="GO" id="GO:0051607">
    <property type="term" value="P:defense response to virus"/>
    <property type="evidence" value="ECO:0007669"/>
    <property type="project" value="UniProtKB-KW"/>
</dbReference>
<proteinExistence type="predicted"/>
<evidence type="ECO:0000259" key="10">
    <source>
        <dbReference type="Pfam" id="PF12275"/>
    </source>
</evidence>
<feature type="transmembrane region" description="Helical" evidence="9">
    <location>
        <begin position="118"/>
        <end position="140"/>
    </location>
</feature>
<dbReference type="InterPro" id="IPR022060">
    <property type="entry name" value="DUF3616"/>
</dbReference>
<keyword evidence="5 9" id="KW-1133">Transmembrane helix</keyword>
<keyword evidence="2" id="KW-1003">Cell membrane</keyword>
<dbReference type="OrthoDB" id="5560405at2"/>
<keyword evidence="3 9" id="KW-0812">Transmembrane</keyword>
<evidence type="ECO:0000313" key="13">
    <source>
        <dbReference type="Proteomes" id="UP000272771"/>
    </source>
</evidence>
<feature type="domain" description="Pycsar effector protein" evidence="11">
    <location>
        <begin position="110"/>
        <end position="283"/>
    </location>
</feature>
<dbReference type="GO" id="GO:0005886">
    <property type="term" value="C:plasma membrane"/>
    <property type="evidence" value="ECO:0007669"/>
    <property type="project" value="UniProtKB-SubCell"/>
</dbReference>
<protein>
    <submittedName>
        <fullName evidence="12">Protein of uncharacterized function (DUF3616)</fullName>
    </submittedName>
</protein>
<evidence type="ECO:0000256" key="7">
    <source>
        <dbReference type="ARBA" id="ARBA00023136"/>
    </source>
</evidence>
<feature type="transmembrane region" description="Helical" evidence="9">
    <location>
        <begin position="263"/>
        <end position="285"/>
    </location>
</feature>
<evidence type="ECO:0000256" key="4">
    <source>
        <dbReference type="ARBA" id="ARBA00022741"/>
    </source>
</evidence>
<evidence type="ECO:0000259" key="11">
    <source>
        <dbReference type="Pfam" id="PF18967"/>
    </source>
</evidence>
<feature type="domain" description="DUF3616" evidence="10">
    <location>
        <begin position="416"/>
        <end position="555"/>
    </location>
</feature>
<dbReference type="RefSeq" id="WP_004282618.1">
    <property type="nucleotide sequence ID" value="NZ_CAUJRG010000002.1"/>
</dbReference>
<name>A0A3S4Z872_9NEIS</name>
<evidence type="ECO:0000256" key="3">
    <source>
        <dbReference type="ARBA" id="ARBA00022692"/>
    </source>
</evidence>